<comment type="caution">
    <text evidence="1">The sequence shown here is derived from an EMBL/GenBank/DDBJ whole genome shotgun (WGS) entry which is preliminary data.</text>
</comment>
<protein>
    <submittedName>
        <fullName evidence="1">22415_t:CDS:1</fullName>
    </submittedName>
</protein>
<keyword evidence="2" id="KW-1185">Reference proteome</keyword>
<accession>A0ABN7WD70</accession>
<organism evidence="1 2">
    <name type="scientific">Gigaspora margarita</name>
    <dbReference type="NCBI Taxonomy" id="4874"/>
    <lineage>
        <taxon>Eukaryota</taxon>
        <taxon>Fungi</taxon>
        <taxon>Fungi incertae sedis</taxon>
        <taxon>Mucoromycota</taxon>
        <taxon>Glomeromycotina</taxon>
        <taxon>Glomeromycetes</taxon>
        <taxon>Diversisporales</taxon>
        <taxon>Gigasporaceae</taxon>
        <taxon>Gigaspora</taxon>
    </lineage>
</organism>
<name>A0ABN7WD70_GIGMA</name>
<evidence type="ECO:0000313" key="1">
    <source>
        <dbReference type="EMBL" id="CAG8825353.1"/>
    </source>
</evidence>
<dbReference type="Proteomes" id="UP000789901">
    <property type="component" value="Unassembled WGS sequence"/>
</dbReference>
<gene>
    <name evidence="1" type="ORF">GMARGA_LOCUS28820</name>
</gene>
<evidence type="ECO:0000313" key="2">
    <source>
        <dbReference type="Proteomes" id="UP000789901"/>
    </source>
</evidence>
<feature type="non-terminal residue" evidence="1">
    <location>
        <position position="1"/>
    </location>
</feature>
<sequence>TDDDAEEETKNETKKEIDTLFHYFDSPPNSVLLASILDPRFKKMKGWSEDNKERAIRLLSSEYAYIINKESLNSSQEPNNKNKLKEKMISNFKLHTTS</sequence>
<proteinExistence type="predicted"/>
<dbReference type="EMBL" id="CAJVQB010037591">
    <property type="protein sequence ID" value="CAG8825353.1"/>
    <property type="molecule type" value="Genomic_DNA"/>
</dbReference>
<reference evidence="1 2" key="1">
    <citation type="submission" date="2021-06" db="EMBL/GenBank/DDBJ databases">
        <authorList>
            <person name="Kallberg Y."/>
            <person name="Tangrot J."/>
            <person name="Rosling A."/>
        </authorList>
    </citation>
    <scope>NUCLEOTIDE SEQUENCE [LARGE SCALE GENOMIC DNA]</scope>
    <source>
        <strain evidence="1 2">120-4 pot B 10/14</strain>
    </source>
</reference>